<proteinExistence type="inferred from homology"/>
<sequence>MNKFWYKTTLTMGVIVSLSGCNQQTAEMESAPVSQTKVQVIQLGDLAATSQKHFSGVVKPHEKVDLSFRVPGTINNIAVKAGDSVVKGQLIAQLDDHDYQVVLQELEAKMLEAQSAHKLAKAELQRVQQAAQDDAIAQVNLDRAISGYERSQSAIKVVEKNIQRAKDTLAYTHLYAPYDGVVGRVNFDTYEQTLAGVAVATIQDNKEFEIEVDVPESLIHHFEMGQTGTVSWYQSDVKLDATVAEIAPLPHLIKQTYPVTYRITQTDDRLFSGKSVSLTADIAQPVSAHCIPYSAIAGDDQSMHINVVRYQHIEQVPVELEFIDAYQACVFGDLKAGEHIVVSGTHYLSPGDMVEQMIVRAQ</sequence>
<evidence type="ECO:0000313" key="5">
    <source>
        <dbReference type="Proteomes" id="UP000838160"/>
    </source>
</evidence>
<reference evidence="4" key="1">
    <citation type="submission" date="2021-12" db="EMBL/GenBank/DDBJ databases">
        <authorList>
            <person name="Rodrigo-Torres L."/>
            <person name="Arahal R. D."/>
            <person name="Lucena T."/>
        </authorList>
    </citation>
    <scope>NUCLEOTIDE SEQUENCE</scope>
    <source>
        <strain evidence="4">CECT 8226</strain>
    </source>
</reference>
<comment type="caution">
    <text evidence="4">The sequence shown here is derived from an EMBL/GenBank/DDBJ whole genome shotgun (WGS) entry which is preliminary data.</text>
</comment>
<feature type="domain" description="Multidrug resistance protein MdtA-like barrel-sandwich hybrid" evidence="3">
    <location>
        <begin position="62"/>
        <end position="191"/>
    </location>
</feature>
<dbReference type="Gene3D" id="2.40.50.100">
    <property type="match status" value="1"/>
</dbReference>
<gene>
    <name evidence="4" type="primary">bepF_1</name>
    <name evidence="4" type="ORF">VHP8226_03000</name>
</gene>
<name>A0ABN8DM15_9VIBR</name>
<keyword evidence="2" id="KW-0175">Coiled coil</keyword>
<evidence type="ECO:0000256" key="1">
    <source>
        <dbReference type="ARBA" id="ARBA00009477"/>
    </source>
</evidence>
<evidence type="ECO:0000256" key="2">
    <source>
        <dbReference type="SAM" id="Coils"/>
    </source>
</evidence>
<dbReference type="PANTHER" id="PTHR30469">
    <property type="entry name" value="MULTIDRUG RESISTANCE PROTEIN MDTA"/>
    <property type="match status" value="1"/>
</dbReference>
<dbReference type="RefSeq" id="WP_237485855.1">
    <property type="nucleotide sequence ID" value="NZ_CAKLCM010000003.1"/>
</dbReference>
<keyword evidence="5" id="KW-1185">Reference proteome</keyword>
<protein>
    <submittedName>
        <fullName evidence="4">Efflux pump periplasmic linker BepF</fullName>
    </submittedName>
</protein>
<dbReference type="NCBIfam" id="TIGR01730">
    <property type="entry name" value="RND_mfp"/>
    <property type="match status" value="1"/>
</dbReference>
<dbReference type="Proteomes" id="UP000838160">
    <property type="component" value="Unassembled WGS sequence"/>
</dbReference>
<evidence type="ECO:0000259" key="3">
    <source>
        <dbReference type="Pfam" id="PF25917"/>
    </source>
</evidence>
<feature type="coiled-coil region" evidence="2">
    <location>
        <begin position="103"/>
        <end position="168"/>
    </location>
</feature>
<comment type="similarity">
    <text evidence="1">Belongs to the membrane fusion protein (MFP) (TC 8.A.1) family.</text>
</comment>
<dbReference type="SUPFAM" id="SSF111369">
    <property type="entry name" value="HlyD-like secretion proteins"/>
    <property type="match status" value="1"/>
</dbReference>
<dbReference type="EMBL" id="CAKLCM010000003">
    <property type="protein sequence ID" value="CAH0529000.1"/>
    <property type="molecule type" value="Genomic_DNA"/>
</dbReference>
<dbReference type="Gene3D" id="1.10.287.470">
    <property type="entry name" value="Helix hairpin bin"/>
    <property type="match status" value="1"/>
</dbReference>
<dbReference type="Gene3D" id="2.40.30.170">
    <property type="match status" value="1"/>
</dbReference>
<dbReference type="InterPro" id="IPR058625">
    <property type="entry name" value="MdtA-like_BSH"/>
</dbReference>
<accession>A0ABN8DM15</accession>
<dbReference type="Gene3D" id="2.40.420.20">
    <property type="match status" value="1"/>
</dbReference>
<evidence type="ECO:0000313" key="4">
    <source>
        <dbReference type="EMBL" id="CAH0529000.1"/>
    </source>
</evidence>
<dbReference type="InterPro" id="IPR006143">
    <property type="entry name" value="RND_pump_MFP"/>
</dbReference>
<dbReference type="PROSITE" id="PS51257">
    <property type="entry name" value="PROKAR_LIPOPROTEIN"/>
    <property type="match status" value="1"/>
</dbReference>
<organism evidence="4 5">
    <name type="scientific">Vibrio hippocampi</name>
    <dbReference type="NCBI Taxonomy" id="654686"/>
    <lineage>
        <taxon>Bacteria</taxon>
        <taxon>Pseudomonadati</taxon>
        <taxon>Pseudomonadota</taxon>
        <taxon>Gammaproteobacteria</taxon>
        <taxon>Vibrionales</taxon>
        <taxon>Vibrionaceae</taxon>
        <taxon>Vibrio</taxon>
    </lineage>
</organism>
<dbReference type="Pfam" id="PF25917">
    <property type="entry name" value="BSH_RND"/>
    <property type="match status" value="1"/>
</dbReference>